<keyword evidence="16" id="KW-1185">Reference proteome</keyword>
<dbReference type="Proteomes" id="UP000262825">
    <property type="component" value="Unassembled WGS sequence"/>
</dbReference>
<dbReference type="VEuPathDB" id="FungiDB:SCODWIG_01749"/>
<reference evidence="16" key="1">
    <citation type="submission" date="2018-06" db="EMBL/GenBank/DDBJ databases">
        <authorList>
            <person name="Guldener U."/>
        </authorList>
    </citation>
    <scope>NUCLEOTIDE SEQUENCE [LARGE SCALE GENOMIC DNA]</scope>
    <source>
        <strain evidence="16">UTAD17</strain>
    </source>
</reference>
<keyword evidence="3 13" id="KW-0812">Transmembrane</keyword>
<keyword evidence="4 13" id="KW-0677">Repeat</keyword>
<keyword evidence="9" id="KW-0333">Golgi apparatus</keyword>
<keyword evidence="8 13" id="KW-1133">Transmembrane helix</keyword>
<dbReference type="FunFam" id="2.130.10.10:FF:000597">
    <property type="entry name" value="Guanine nucleotide-exchange factor SEC12"/>
    <property type="match status" value="1"/>
</dbReference>
<dbReference type="AlphaFoldDB" id="A0A376B5M4"/>
<accession>A0A376B5M4</accession>
<dbReference type="GO" id="GO:0005789">
    <property type="term" value="C:endoplasmic reticulum membrane"/>
    <property type="evidence" value="ECO:0007669"/>
    <property type="project" value="UniProtKB-SubCell"/>
</dbReference>
<evidence type="ECO:0000256" key="6">
    <source>
        <dbReference type="ARBA" id="ARBA00022892"/>
    </source>
</evidence>
<dbReference type="GO" id="GO:0006888">
    <property type="term" value="P:endoplasmic reticulum to Golgi vesicle-mediated transport"/>
    <property type="evidence" value="ECO:0007669"/>
    <property type="project" value="UniProtKB-UniRule"/>
</dbReference>
<feature type="compositionally biased region" description="Polar residues" evidence="14">
    <location>
        <begin position="880"/>
        <end position="890"/>
    </location>
</feature>
<evidence type="ECO:0000256" key="2">
    <source>
        <dbReference type="ARBA" id="ARBA00022574"/>
    </source>
</evidence>
<dbReference type="SMART" id="SM00320">
    <property type="entry name" value="WD40"/>
    <property type="match status" value="2"/>
</dbReference>
<feature type="transmembrane region" description="Helical" evidence="13">
    <location>
        <begin position="347"/>
        <end position="368"/>
    </location>
</feature>
<dbReference type="GO" id="GO:0000139">
    <property type="term" value="C:Golgi membrane"/>
    <property type="evidence" value="ECO:0007669"/>
    <property type="project" value="UniProtKB-SubCell"/>
</dbReference>
<evidence type="ECO:0000256" key="11">
    <source>
        <dbReference type="ARBA" id="ARBA00023180"/>
    </source>
</evidence>
<dbReference type="GO" id="GO:0005085">
    <property type="term" value="F:guanyl-nucleotide exchange factor activity"/>
    <property type="evidence" value="ECO:0007669"/>
    <property type="project" value="InterPro"/>
</dbReference>
<evidence type="ECO:0000256" key="10">
    <source>
        <dbReference type="ARBA" id="ARBA00023136"/>
    </source>
</evidence>
<keyword evidence="7 13" id="KW-0653">Protein transport</keyword>
<dbReference type="PANTHER" id="PTHR23284">
    <property type="entry name" value="PROLACTIN REGULATORY ELEMENT BINDING PROTEIN"/>
    <property type="match status" value="1"/>
</dbReference>
<evidence type="ECO:0000256" key="8">
    <source>
        <dbReference type="ARBA" id="ARBA00022989"/>
    </source>
</evidence>
<evidence type="ECO:0000256" key="12">
    <source>
        <dbReference type="ARBA" id="ARBA00061254"/>
    </source>
</evidence>
<evidence type="ECO:0000256" key="7">
    <source>
        <dbReference type="ARBA" id="ARBA00022927"/>
    </source>
</evidence>
<keyword evidence="5 13" id="KW-0256">Endoplasmic reticulum</keyword>
<comment type="similarity">
    <text evidence="12 13">Belongs to the WD repeat SEC12 family.</text>
</comment>
<name>A0A376B5M4_9ASCO</name>
<dbReference type="GO" id="GO:0015031">
    <property type="term" value="P:protein transport"/>
    <property type="evidence" value="ECO:0007669"/>
    <property type="project" value="UniProtKB-KW"/>
</dbReference>
<keyword evidence="2 13" id="KW-0853">WD repeat</keyword>
<keyword evidence="10 13" id="KW-0472">Membrane</keyword>
<evidence type="ECO:0000256" key="9">
    <source>
        <dbReference type="ARBA" id="ARBA00023034"/>
    </source>
</evidence>
<dbReference type="EMBL" id="UFAJ01000247">
    <property type="protein sequence ID" value="SSD59988.1"/>
    <property type="molecule type" value="Genomic_DNA"/>
</dbReference>
<keyword evidence="11" id="KW-0325">Glycoprotein</keyword>
<evidence type="ECO:0000256" key="1">
    <source>
        <dbReference type="ARBA" id="ARBA00022448"/>
    </source>
</evidence>
<dbReference type="InterPro" id="IPR045260">
    <property type="entry name" value="Sec12-like"/>
</dbReference>
<feature type="compositionally biased region" description="Polar residues" evidence="14">
    <location>
        <begin position="551"/>
        <end position="568"/>
    </location>
</feature>
<evidence type="ECO:0000256" key="5">
    <source>
        <dbReference type="ARBA" id="ARBA00022824"/>
    </source>
</evidence>
<dbReference type="Gene3D" id="2.130.10.10">
    <property type="entry name" value="YVTN repeat-like/Quinoprotein amine dehydrogenase"/>
    <property type="match status" value="1"/>
</dbReference>
<evidence type="ECO:0000256" key="13">
    <source>
        <dbReference type="RuleBase" id="RU369019"/>
    </source>
</evidence>
<dbReference type="GO" id="GO:0003400">
    <property type="term" value="P:regulation of COPII vesicle coating"/>
    <property type="evidence" value="ECO:0007669"/>
    <property type="project" value="UniProtKB-UniRule"/>
</dbReference>
<evidence type="ECO:0000256" key="4">
    <source>
        <dbReference type="ARBA" id="ARBA00022737"/>
    </source>
</evidence>
<dbReference type="SUPFAM" id="SSF50978">
    <property type="entry name" value="WD40 repeat-like"/>
    <property type="match status" value="1"/>
</dbReference>
<keyword evidence="6" id="KW-0931">ER-Golgi transport</keyword>
<proteinExistence type="inferred from homology"/>
<protein>
    <recommendedName>
        <fullName evidence="13">Guanine nucleotide-exchange factor SEC12</fullName>
    </recommendedName>
</protein>
<sequence>MKFETANYTMDYPIYGAKFINNSILLITGGGGEGANGLPNKITALNVNFNKKKKIIKKFRELKLDDNDDSPTTLDYSDGVILIGCNENSANIKNGENKHLRKFVYENEHLKFVGSCDYNRSCNPEDYTKLTVISKDGTAAAIASSSLPTIIRVIDPRTLMEKYEIETGNDVKDLHFSPDSKVLSYITESTLEVISLVTGRFIVRKTDFNKDWVLSKIRFINDDELIIAASLKKTTGVVLSVVSVKSGSISILKSRVVTKKFKGVTSMDIDAKGELCALAGNENSIALIKLRDLKVAKFFKNVHAFAITKICFSPDSQILASVSASNIVHLIRIPANWSSSISLSKKIFNYFINIIFIVLLSFIAQLAYKNNVHTIVYKCAKDWYNSRKKGDSSSYFTINDGLEQVTLIKDKDFVSTVGTDMPSNTISSETFDSLFLNDLTDKHDIVTEDELMSTSTTYSTTSEHISTILTNNNIETLVTAPIEEEKEDTFTSTLLETKSDKSFSNTIPTTVVHEGDLNNITESTIEYQTVITDNLTSGTSFTSKIASDTFQPDTTRSQLASDTFQPDSTDVEIEPPLKTTAKKDLGNIQSSITVPTEIITGKTGIVTKEEATTTQPLFSIPIEIDIEETESVTNSINTINEIESNTAAVKIETVSTYQQSAVESVEYSSPSTETESTITSSAARMRTISTDLELIITDVSSSSSSSSSSDATYITTTSTVISKEVILETVVNESATISADPITTSGILPESEAEIETETEAETETETETETKTLTTVIYESTYSEINNETTLPVETSGHVAAASGSITNSTVEEETIEIAFPEKDISKVLTTENTKDKTFTETMSNKNENIVTSYNAPSNSYEINDHIGEENVLIPDNDLGSTDDINQAPSFEYDEL</sequence>
<gene>
    <name evidence="15" type="ORF">SCODWIG_01749</name>
</gene>
<evidence type="ECO:0000313" key="16">
    <source>
        <dbReference type="Proteomes" id="UP000262825"/>
    </source>
</evidence>
<dbReference type="PANTHER" id="PTHR23284:SF0">
    <property type="entry name" value="PROLACTIN REGULATORY ELEMENT-BINDING PROTEIN"/>
    <property type="match status" value="1"/>
</dbReference>
<comment type="function">
    <text evidence="13">Guanine nucleotide-exchange factor (GEF) required for the formation or budding of transport vesicles from the ER.</text>
</comment>
<dbReference type="InterPro" id="IPR036322">
    <property type="entry name" value="WD40_repeat_dom_sf"/>
</dbReference>
<evidence type="ECO:0000256" key="3">
    <source>
        <dbReference type="ARBA" id="ARBA00022692"/>
    </source>
</evidence>
<dbReference type="InterPro" id="IPR001680">
    <property type="entry name" value="WD40_rpt"/>
</dbReference>
<feature type="region of interest" description="Disordered" evidence="14">
    <location>
        <begin position="875"/>
        <end position="897"/>
    </location>
</feature>
<dbReference type="InterPro" id="IPR015943">
    <property type="entry name" value="WD40/YVTN_repeat-like_dom_sf"/>
</dbReference>
<feature type="compositionally biased region" description="Acidic residues" evidence="14">
    <location>
        <begin position="751"/>
        <end position="768"/>
    </location>
</feature>
<keyword evidence="1 13" id="KW-0813">Transport</keyword>
<feature type="region of interest" description="Disordered" evidence="14">
    <location>
        <begin position="742"/>
        <end position="771"/>
    </location>
</feature>
<evidence type="ECO:0000256" key="14">
    <source>
        <dbReference type="SAM" id="MobiDB-lite"/>
    </source>
</evidence>
<comment type="subcellular location">
    <subcellularLocation>
        <location evidence="13">Endoplasmic reticulum membrane</location>
        <topology evidence="13">Single-pass type II membrane protein</topology>
    </subcellularLocation>
    <subcellularLocation>
        <location evidence="13">Golgi apparatus membrane</location>
        <topology evidence="13">Single-pass type II membrane protein</topology>
    </subcellularLocation>
</comment>
<feature type="region of interest" description="Disordered" evidence="14">
    <location>
        <begin position="551"/>
        <end position="572"/>
    </location>
</feature>
<evidence type="ECO:0000313" key="15">
    <source>
        <dbReference type="EMBL" id="SSD59988.1"/>
    </source>
</evidence>
<organism evidence="15 16">
    <name type="scientific">Saccharomycodes ludwigii</name>
    <dbReference type="NCBI Taxonomy" id="36035"/>
    <lineage>
        <taxon>Eukaryota</taxon>
        <taxon>Fungi</taxon>
        <taxon>Dikarya</taxon>
        <taxon>Ascomycota</taxon>
        <taxon>Saccharomycotina</taxon>
        <taxon>Saccharomycetes</taxon>
        <taxon>Saccharomycodales</taxon>
        <taxon>Saccharomycodaceae</taxon>
        <taxon>Saccharomycodes</taxon>
    </lineage>
</organism>